<dbReference type="PANTHER" id="PTHR34382">
    <property type="entry name" value="PTS SYSTEM N,N'-DIACETYLCHITOBIOSE-SPECIFIC EIIA COMPONENT"/>
    <property type="match status" value="1"/>
</dbReference>
<dbReference type="GO" id="GO:0009401">
    <property type="term" value="P:phosphoenolpyruvate-dependent sugar phosphotransferase system"/>
    <property type="evidence" value="ECO:0007669"/>
    <property type="project" value="UniProtKB-KW"/>
</dbReference>
<comment type="cofactor">
    <cofactor evidence="6">
        <name>Mg(2+)</name>
        <dbReference type="ChEBI" id="CHEBI:18420"/>
    </cofactor>
    <text evidence="6">Binds 1 Mg(2+) ion per trimer.</text>
</comment>
<dbReference type="Proteomes" id="UP000778951">
    <property type="component" value="Unassembled WGS sequence"/>
</dbReference>
<evidence type="ECO:0000256" key="3">
    <source>
        <dbReference type="ARBA" id="ARBA00022679"/>
    </source>
</evidence>
<evidence type="ECO:0000256" key="4">
    <source>
        <dbReference type="ARBA" id="ARBA00022683"/>
    </source>
</evidence>
<dbReference type="SUPFAM" id="SSF46973">
    <property type="entry name" value="Enzyme IIa from lactose specific PTS, IIa-lac"/>
    <property type="match status" value="1"/>
</dbReference>
<dbReference type="GO" id="GO:0016740">
    <property type="term" value="F:transferase activity"/>
    <property type="evidence" value="ECO:0007669"/>
    <property type="project" value="UniProtKB-KW"/>
</dbReference>
<dbReference type="Pfam" id="PF02255">
    <property type="entry name" value="PTS_IIA"/>
    <property type="match status" value="1"/>
</dbReference>
<keyword evidence="6" id="KW-0479">Metal-binding</keyword>
<sequence length="117" mass="12672">MSEELNLEEAIFTIIASAGEARGKVFEAMSLAEAGKIGEAKARYAEADTELHAAHKIQTGFIQQESGGNPVEISMLFLHAQDHLMTAISEKALTEKIINLHAKVADLDARLRALEGK</sequence>
<evidence type="ECO:0000256" key="6">
    <source>
        <dbReference type="PIRSR" id="PIRSR000699-2"/>
    </source>
</evidence>
<dbReference type="EMBL" id="JAATLM010000001">
    <property type="protein sequence ID" value="NIZ70027.1"/>
    <property type="molecule type" value="Genomic_DNA"/>
</dbReference>
<reference evidence="8" key="1">
    <citation type="submission" date="2020-03" db="EMBL/GenBank/DDBJ databases">
        <title>Spirochaetal bacteria isolated from arthropods constitute a novel genus Entomospira genus novum within the order Spirochaetales.</title>
        <authorList>
            <person name="Grana-Miraglia L."/>
            <person name="Sikutova S."/>
            <person name="Fingerle V."/>
            <person name="Sing A."/>
            <person name="Castillo-Ramirez S."/>
            <person name="Margos G."/>
            <person name="Rudolf I."/>
        </authorList>
    </citation>
    <scope>NUCLEOTIDE SEQUENCE</scope>
    <source>
        <strain evidence="8">BR149</strain>
    </source>
</reference>
<feature type="modified residue" description="Phosphohistidine; by HPr" evidence="7">
    <location>
        <position position="79"/>
    </location>
</feature>
<dbReference type="PANTHER" id="PTHR34382:SF7">
    <property type="entry name" value="PTS SYSTEM N,N'-DIACETYLCHITOBIOSE-SPECIFIC EIIA COMPONENT"/>
    <property type="match status" value="1"/>
</dbReference>
<keyword evidence="4" id="KW-0598">Phosphotransferase system</keyword>
<keyword evidence="1" id="KW-0813">Transport</keyword>
<dbReference type="GO" id="GO:0046872">
    <property type="term" value="F:metal ion binding"/>
    <property type="evidence" value="ECO:0007669"/>
    <property type="project" value="UniProtKB-KW"/>
</dbReference>
<organism evidence="8 9">
    <name type="scientific">Entomospira culicis</name>
    <dbReference type="NCBI Taxonomy" id="2719989"/>
    <lineage>
        <taxon>Bacteria</taxon>
        <taxon>Pseudomonadati</taxon>
        <taxon>Spirochaetota</taxon>
        <taxon>Spirochaetia</taxon>
        <taxon>Spirochaetales</taxon>
        <taxon>Spirochaetaceae</taxon>
        <taxon>Entomospira</taxon>
    </lineage>
</organism>
<evidence type="ECO:0000256" key="2">
    <source>
        <dbReference type="ARBA" id="ARBA00022597"/>
    </source>
</evidence>
<protein>
    <submittedName>
        <fullName evidence="8">PTS lactose/cellobiose transporter subunit IIA</fullName>
    </submittedName>
</protein>
<keyword evidence="6" id="KW-0460">Magnesium</keyword>
<evidence type="ECO:0000256" key="7">
    <source>
        <dbReference type="PROSITE-ProRule" id="PRU00418"/>
    </source>
</evidence>
<feature type="active site" description="Tele-phosphohistidine intermediate" evidence="5">
    <location>
        <position position="79"/>
    </location>
</feature>
<dbReference type="AlphaFoldDB" id="A0A968KX68"/>
<keyword evidence="9" id="KW-1185">Reference proteome</keyword>
<keyword evidence="2" id="KW-0762">Sugar transport</keyword>
<dbReference type="PIRSF" id="PIRSF000699">
    <property type="entry name" value="PTS_IILac_III"/>
    <property type="match status" value="1"/>
</dbReference>
<comment type="caution">
    <text evidence="8">The sequence shown here is derived from an EMBL/GenBank/DDBJ whole genome shotgun (WGS) entry which is preliminary data.</text>
</comment>
<dbReference type="CDD" id="cd00215">
    <property type="entry name" value="PTS_IIA_lac"/>
    <property type="match status" value="1"/>
</dbReference>
<evidence type="ECO:0000313" key="9">
    <source>
        <dbReference type="Proteomes" id="UP000778951"/>
    </source>
</evidence>
<accession>A0A968KX68</accession>
<evidence type="ECO:0000313" key="8">
    <source>
        <dbReference type="EMBL" id="NIZ70027.1"/>
    </source>
</evidence>
<keyword evidence="3" id="KW-0808">Transferase</keyword>
<dbReference type="InterPro" id="IPR036542">
    <property type="entry name" value="PTS_IIA_lac/cel_sf"/>
</dbReference>
<dbReference type="InterPro" id="IPR003188">
    <property type="entry name" value="PTS_IIA_lac/cel"/>
</dbReference>
<evidence type="ECO:0000256" key="1">
    <source>
        <dbReference type="ARBA" id="ARBA00022448"/>
    </source>
</evidence>
<name>A0A968KX68_9SPIO</name>
<evidence type="ECO:0000256" key="5">
    <source>
        <dbReference type="PIRSR" id="PIRSR000699-1"/>
    </source>
</evidence>
<dbReference type="Gene3D" id="1.20.58.80">
    <property type="entry name" value="Phosphotransferase system, lactose/cellobiose-type IIA subunit"/>
    <property type="match status" value="1"/>
</dbReference>
<dbReference type="RefSeq" id="WP_167696094.1">
    <property type="nucleotide sequence ID" value="NZ_CP118181.1"/>
</dbReference>
<gene>
    <name evidence="8" type="ORF">HCT48_07390</name>
</gene>
<dbReference type="PROSITE" id="PS51095">
    <property type="entry name" value="PTS_EIIA_TYPE_3"/>
    <property type="match status" value="1"/>
</dbReference>
<feature type="binding site" evidence="6">
    <location>
        <position position="82"/>
    </location>
    <ligand>
        <name>Mg(2+)</name>
        <dbReference type="ChEBI" id="CHEBI:18420"/>
        <note>ligand shared between all trimeric partners</note>
    </ligand>
</feature>
<proteinExistence type="predicted"/>